<dbReference type="InterPro" id="IPR043133">
    <property type="entry name" value="GTP-CH-I_C/QueF"/>
</dbReference>
<protein>
    <recommendedName>
        <fullName evidence="9">Bifunctional folate synthesis protein</fullName>
    </recommendedName>
    <domain>
        <recommendedName>
            <fullName evidence="9">Dihydroneopterin aldolase</fullName>
            <shortName evidence="9">DHNA</shortName>
            <ecNumber evidence="9">4.1.2.25</ecNumber>
        </recommendedName>
        <alternativeName>
            <fullName evidence="9">7,8-dihydroneopterin aldolase</fullName>
        </alternativeName>
    </domain>
    <domain>
        <recommendedName>
            <fullName evidence="9">2-amino-4-hydroxy-6-hydroxymethyldihydropteridine pyrophosphokinase</fullName>
            <ecNumber evidence="9">2.7.6.3</ecNumber>
        </recommendedName>
        <alternativeName>
            <fullName evidence="9">6-hydroxymethyl-7,8-dihydropterin pyrophosphokinase</fullName>
            <shortName evidence="9">PPPK</shortName>
        </alternativeName>
        <alternativeName>
            <fullName evidence="9">7,8-dihydro-6-hydroxymethylpterin pyrophosphokinase</fullName>
            <shortName evidence="9">HPPK</shortName>
        </alternativeName>
    </domain>
</protein>
<dbReference type="EMBL" id="JAPQER010000003">
    <property type="protein sequence ID" value="MCY6484695.1"/>
    <property type="molecule type" value="Genomic_DNA"/>
</dbReference>
<dbReference type="EC" id="4.1.2.25" evidence="9"/>
<dbReference type="SMART" id="SM00905">
    <property type="entry name" value="FolB"/>
    <property type="match status" value="1"/>
</dbReference>
<dbReference type="InterPro" id="IPR000550">
    <property type="entry name" value="Hppk"/>
</dbReference>
<evidence type="ECO:0000256" key="5">
    <source>
        <dbReference type="ARBA" id="ARBA00022741"/>
    </source>
</evidence>
<keyword evidence="6" id="KW-0418">Kinase</keyword>
<dbReference type="PROSITE" id="PS00794">
    <property type="entry name" value="HPPK"/>
    <property type="match status" value="1"/>
</dbReference>
<keyword evidence="7" id="KW-0067">ATP-binding</keyword>
<name>A0ABT4D0D2_9CLOT</name>
<evidence type="ECO:0000256" key="9">
    <source>
        <dbReference type="RuleBase" id="RU362079"/>
    </source>
</evidence>
<dbReference type="NCBIfam" id="TIGR00525">
    <property type="entry name" value="folB"/>
    <property type="match status" value="1"/>
</dbReference>
<accession>A0ABT4D0D2</accession>
<proteinExistence type="inferred from homology"/>
<keyword evidence="12" id="KW-1185">Reference proteome</keyword>
<dbReference type="InterPro" id="IPR006156">
    <property type="entry name" value="Dihydroneopterin_aldolase"/>
</dbReference>
<keyword evidence="4 11" id="KW-0808">Transferase</keyword>
<evidence type="ECO:0000256" key="8">
    <source>
        <dbReference type="ARBA" id="ARBA00022909"/>
    </source>
</evidence>
<organism evidence="11 12">
    <name type="scientific">Clostridium aestuarii</name>
    <dbReference type="NCBI Taxonomy" id="338193"/>
    <lineage>
        <taxon>Bacteria</taxon>
        <taxon>Bacillati</taxon>
        <taxon>Bacillota</taxon>
        <taxon>Clostridia</taxon>
        <taxon>Eubacteriales</taxon>
        <taxon>Clostridiaceae</taxon>
        <taxon>Clostridium</taxon>
    </lineage>
</organism>
<evidence type="ECO:0000256" key="4">
    <source>
        <dbReference type="ARBA" id="ARBA00022679"/>
    </source>
</evidence>
<evidence type="ECO:0000256" key="2">
    <source>
        <dbReference type="ARBA" id="ARBA00005051"/>
    </source>
</evidence>
<dbReference type="SUPFAM" id="SSF55620">
    <property type="entry name" value="Tetrahydrobiopterin biosynthesis enzymes-like"/>
    <property type="match status" value="1"/>
</dbReference>
<evidence type="ECO:0000259" key="10">
    <source>
        <dbReference type="PROSITE" id="PS00794"/>
    </source>
</evidence>
<dbReference type="InterPro" id="IPR035907">
    <property type="entry name" value="Hppk_sf"/>
</dbReference>
<dbReference type="Gene3D" id="3.30.1130.10">
    <property type="match status" value="1"/>
</dbReference>
<dbReference type="GO" id="GO:0003848">
    <property type="term" value="F:2-amino-4-hydroxy-6-hydroxymethyldihydropteridine diphosphokinase activity"/>
    <property type="evidence" value="ECO:0007669"/>
    <property type="project" value="UniProtKB-EC"/>
</dbReference>
<comment type="caution">
    <text evidence="11">The sequence shown here is derived from an EMBL/GenBank/DDBJ whole genome shotgun (WGS) entry which is preliminary data.</text>
</comment>
<evidence type="ECO:0000256" key="7">
    <source>
        <dbReference type="ARBA" id="ARBA00022840"/>
    </source>
</evidence>
<dbReference type="EC" id="2.7.6.3" evidence="9"/>
<comment type="similarity">
    <text evidence="9">Belongs to the DHNA family.</text>
</comment>
<comment type="catalytic activity">
    <reaction evidence="9">
        <text>7,8-dihydroneopterin = 6-hydroxymethyl-7,8-dihydropterin + glycolaldehyde</text>
        <dbReference type="Rhea" id="RHEA:10540"/>
        <dbReference type="ChEBI" id="CHEBI:17001"/>
        <dbReference type="ChEBI" id="CHEBI:17071"/>
        <dbReference type="ChEBI" id="CHEBI:44841"/>
        <dbReference type="EC" id="4.1.2.25"/>
    </reaction>
</comment>
<reference evidence="11" key="1">
    <citation type="submission" date="2022-12" db="EMBL/GenBank/DDBJ databases">
        <authorList>
            <person name="Wang J."/>
        </authorList>
    </citation>
    <scope>NUCLEOTIDE SEQUENCE</scope>
    <source>
        <strain evidence="11">HY-45-18</strain>
    </source>
</reference>
<sequence length="272" mass="31689">MDKIYIEDLEVYAFHGVNEEEKRMGQKFLISVELFLDLSQAGKSDDLTKTVNYGQLCCDIEEEFKNEKYDLIEKSAEEIAKYILLNYDLPQRVKVIVKKPWAPIGKPIKYAAVEVDRAWHKAYIAVGSNLGSKEENIKQAINKINESGLTKVTKQSNIYETAPVGYLDQDNFFNGVFEVKTLLEPRELMKLLLKIEKDLKRERIIKWGPRTMDLDIILYDDCVTNFEEAIIPHPRMHERMFVLEPLCDIAPYLMHPVLNKRIYQLKEELKGK</sequence>
<dbReference type="Gene3D" id="3.30.70.560">
    <property type="entry name" value="7,8-Dihydro-6-hydroxymethylpterin-pyrophosphokinase HPPK"/>
    <property type="match status" value="1"/>
</dbReference>
<dbReference type="Proteomes" id="UP001078443">
    <property type="component" value="Unassembled WGS sequence"/>
</dbReference>
<dbReference type="Pfam" id="PF01288">
    <property type="entry name" value="HPPK"/>
    <property type="match status" value="1"/>
</dbReference>
<dbReference type="PANTHER" id="PTHR43071">
    <property type="entry name" value="2-AMINO-4-HYDROXY-6-HYDROXYMETHYLDIHYDROPTERIDINE PYROPHOSPHOKINASE"/>
    <property type="match status" value="1"/>
</dbReference>
<dbReference type="PANTHER" id="PTHR43071:SF1">
    <property type="entry name" value="2-AMINO-4-HYDROXY-6-HYDROXYMETHYLDIHYDROPTERIDINE PYROPHOSPHOKINASE"/>
    <property type="match status" value="1"/>
</dbReference>
<evidence type="ECO:0000256" key="6">
    <source>
        <dbReference type="ARBA" id="ARBA00022777"/>
    </source>
</evidence>
<gene>
    <name evidence="11" type="primary">folK</name>
    <name evidence="11" type="ORF">OW763_10115</name>
</gene>
<comment type="function">
    <text evidence="9">Catalyzes the conversion of 7,8-dihydroneopterin to 6-hydroxymethyl-7,8-dihydropterin.</text>
</comment>
<keyword evidence="8 9" id="KW-0289">Folate biosynthesis</keyword>
<comment type="pathway">
    <text evidence="2">Cofactor biosynthesis; tetrahydrofolate biosynthesis; 2-amino-4-hydroxy-6-hydroxymethyl-7,8-dihydropteridine diphosphate from 7,8-dihydroneopterin triphosphate: step 4/4.</text>
</comment>
<keyword evidence="5" id="KW-0547">Nucleotide-binding</keyword>
<evidence type="ECO:0000256" key="1">
    <source>
        <dbReference type="ARBA" id="ARBA00000198"/>
    </source>
</evidence>
<dbReference type="RefSeq" id="WP_268040997.1">
    <property type="nucleotide sequence ID" value="NZ_JAPQER010000003.1"/>
</dbReference>
<comment type="similarity">
    <text evidence="3">In the N-terminal section; belongs to the DHNA family.</text>
</comment>
<comment type="pathway">
    <text evidence="9">Cofactor biosynthesis; tetrahydrofolate biosynthesis; 2-amino-4-hydroxy-6-hydroxymethyl-7,8-dihydropteridine diphosphate from 7,8-dihydroneopterin triphosphate: step 3/4.</text>
</comment>
<keyword evidence="9" id="KW-0456">Lyase</keyword>
<dbReference type="Pfam" id="PF02152">
    <property type="entry name" value="FolB"/>
    <property type="match status" value="1"/>
</dbReference>
<comment type="catalytic activity">
    <reaction evidence="1">
        <text>6-hydroxymethyl-7,8-dihydropterin + ATP = (7,8-dihydropterin-6-yl)methyl diphosphate + AMP + H(+)</text>
        <dbReference type="Rhea" id="RHEA:11412"/>
        <dbReference type="ChEBI" id="CHEBI:15378"/>
        <dbReference type="ChEBI" id="CHEBI:30616"/>
        <dbReference type="ChEBI" id="CHEBI:44841"/>
        <dbReference type="ChEBI" id="CHEBI:72950"/>
        <dbReference type="ChEBI" id="CHEBI:456215"/>
        <dbReference type="EC" id="2.7.6.3"/>
    </reaction>
</comment>
<feature type="domain" description="7,8-dihydro-6-hydroxymethylpterin-pyrophosphokinase" evidence="10">
    <location>
        <begin position="206"/>
        <end position="217"/>
    </location>
</feature>
<dbReference type="InterPro" id="IPR006157">
    <property type="entry name" value="FolB_dom"/>
</dbReference>
<evidence type="ECO:0000313" key="11">
    <source>
        <dbReference type="EMBL" id="MCY6484695.1"/>
    </source>
</evidence>
<evidence type="ECO:0000313" key="12">
    <source>
        <dbReference type="Proteomes" id="UP001078443"/>
    </source>
</evidence>
<dbReference type="CDD" id="cd00483">
    <property type="entry name" value="HPPK"/>
    <property type="match status" value="1"/>
</dbReference>
<dbReference type="NCBIfam" id="TIGR00526">
    <property type="entry name" value="folB_dom"/>
    <property type="match status" value="1"/>
</dbReference>
<dbReference type="SUPFAM" id="SSF55083">
    <property type="entry name" value="6-hydroxymethyl-7,8-dihydropterin pyrophosphokinase, HPPK"/>
    <property type="match status" value="1"/>
</dbReference>
<dbReference type="NCBIfam" id="TIGR01498">
    <property type="entry name" value="folK"/>
    <property type="match status" value="1"/>
</dbReference>
<evidence type="ECO:0000256" key="3">
    <source>
        <dbReference type="ARBA" id="ARBA00009640"/>
    </source>
</evidence>
<dbReference type="CDD" id="cd00534">
    <property type="entry name" value="DHNA_DHNTPE"/>
    <property type="match status" value="1"/>
</dbReference>